<proteinExistence type="predicted"/>
<feature type="compositionally biased region" description="Polar residues" evidence="1">
    <location>
        <begin position="1"/>
        <end position="10"/>
    </location>
</feature>
<feature type="region of interest" description="Disordered" evidence="1">
    <location>
        <begin position="1"/>
        <end position="47"/>
    </location>
</feature>
<evidence type="ECO:0000313" key="3">
    <source>
        <dbReference type="Proteomes" id="UP001497512"/>
    </source>
</evidence>
<accession>A0ABP0TKX9</accession>
<organism evidence="2 3">
    <name type="scientific">Sphagnum troendelagicum</name>
    <dbReference type="NCBI Taxonomy" id="128251"/>
    <lineage>
        <taxon>Eukaryota</taxon>
        <taxon>Viridiplantae</taxon>
        <taxon>Streptophyta</taxon>
        <taxon>Embryophyta</taxon>
        <taxon>Bryophyta</taxon>
        <taxon>Sphagnophytina</taxon>
        <taxon>Sphagnopsida</taxon>
        <taxon>Sphagnales</taxon>
        <taxon>Sphagnaceae</taxon>
        <taxon>Sphagnum</taxon>
    </lineage>
</organism>
<dbReference type="Proteomes" id="UP001497512">
    <property type="component" value="Chromosome 12"/>
</dbReference>
<dbReference type="EMBL" id="OZ019904">
    <property type="protein sequence ID" value="CAK9199083.1"/>
    <property type="molecule type" value="Genomic_DNA"/>
</dbReference>
<gene>
    <name evidence="2" type="ORF">CSSPTR1EN2_LOCUS4759</name>
</gene>
<sequence>MGGAGHSSQKGICERLVELGSESDSNSSEGSEETTQLVENDEGASEFGDTEFEELVKKEGPQQILQLTMQAKADEFMKEELADDDDYADWIQWAVEEEQRMQSLSKAAIAAEESVLL</sequence>
<evidence type="ECO:0000313" key="2">
    <source>
        <dbReference type="EMBL" id="CAK9199083.1"/>
    </source>
</evidence>
<name>A0ABP0TKX9_9BRYO</name>
<feature type="compositionally biased region" description="Low complexity" evidence="1">
    <location>
        <begin position="18"/>
        <end position="29"/>
    </location>
</feature>
<evidence type="ECO:0000256" key="1">
    <source>
        <dbReference type="SAM" id="MobiDB-lite"/>
    </source>
</evidence>
<reference evidence="2" key="1">
    <citation type="submission" date="2024-02" db="EMBL/GenBank/DDBJ databases">
        <authorList>
            <consortium name="ELIXIR-Norway"/>
            <consortium name="Elixir Norway"/>
        </authorList>
    </citation>
    <scope>NUCLEOTIDE SEQUENCE</scope>
</reference>
<protein>
    <submittedName>
        <fullName evidence="2">Uncharacterized protein</fullName>
    </submittedName>
</protein>
<keyword evidence="3" id="KW-1185">Reference proteome</keyword>